<evidence type="ECO:0000256" key="10">
    <source>
        <dbReference type="SAM" id="MobiDB-lite"/>
    </source>
</evidence>
<dbReference type="GO" id="GO:0008270">
    <property type="term" value="F:zinc ion binding"/>
    <property type="evidence" value="ECO:0007669"/>
    <property type="project" value="UniProtKB-KW"/>
</dbReference>
<keyword evidence="7" id="KW-0804">Transcription</keyword>
<evidence type="ECO:0000256" key="6">
    <source>
        <dbReference type="ARBA" id="ARBA00023125"/>
    </source>
</evidence>
<accession>A0A822Z422</accession>
<feature type="compositionally biased region" description="Basic residues" evidence="10">
    <location>
        <begin position="225"/>
        <end position="235"/>
    </location>
</feature>
<evidence type="ECO:0000256" key="3">
    <source>
        <dbReference type="ARBA" id="ARBA00022771"/>
    </source>
</evidence>
<dbReference type="SUPFAM" id="SSF103612">
    <property type="entry name" value="SBT domain"/>
    <property type="match status" value="1"/>
</dbReference>
<evidence type="ECO:0000256" key="9">
    <source>
        <dbReference type="PROSITE-ProRule" id="PRU00470"/>
    </source>
</evidence>
<reference evidence="12 13" key="1">
    <citation type="journal article" date="2020" name="Mol. Biol. Evol.">
        <title>Distinct Expression and Methylation Patterns for Genes with Different Fates following a Single Whole-Genome Duplication in Flowering Plants.</title>
        <authorList>
            <person name="Shi T."/>
            <person name="Rahmani R.S."/>
            <person name="Gugger P.F."/>
            <person name="Wang M."/>
            <person name="Li H."/>
            <person name="Zhang Y."/>
            <person name="Li Z."/>
            <person name="Wang Q."/>
            <person name="Van de Peer Y."/>
            <person name="Marchal K."/>
            <person name="Chen J."/>
        </authorList>
    </citation>
    <scope>NUCLEOTIDE SEQUENCE [LARGE SCALE GENOMIC DNA]</scope>
    <source>
        <tissue evidence="12">Leaf</tissue>
    </source>
</reference>
<keyword evidence="6" id="KW-0238">DNA-binding</keyword>
<comment type="caution">
    <text evidence="12">The sequence shown here is derived from an EMBL/GenBank/DDBJ whole genome shotgun (WGS) entry which is preliminary data.</text>
</comment>
<keyword evidence="8" id="KW-0539">Nucleus</keyword>
<name>A0A822Z422_NELNU</name>
<dbReference type="InterPro" id="IPR036893">
    <property type="entry name" value="SBP_sf"/>
</dbReference>
<dbReference type="GO" id="GO:0005634">
    <property type="term" value="C:nucleus"/>
    <property type="evidence" value="ECO:0007669"/>
    <property type="project" value="UniProtKB-SubCell"/>
</dbReference>
<evidence type="ECO:0000256" key="2">
    <source>
        <dbReference type="ARBA" id="ARBA00022723"/>
    </source>
</evidence>
<dbReference type="SUPFAM" id="SSF48403">
    <property type="entry name" value="Ankyrin repeat"/>
    <property type="match status" value="1"/>
</dbReference>
<evidence type="ECO:0000256" key="8">
    <source>
        <dbReference type="ARBA" id="ARBA00023242"/>
    </source>
</evidence>
<dbReference type="PANTHER" id="PTHR31251">
    <property type="entry name" value="SQUAMOSA PROMOTER-BINDING-LIKE PROTEIN 4"/>
    <property type="match status" value="1"/>
</dbReference>
<keyword evidence="5" id="KW-0805">Transcription regulation</keyword>
<dbReference type="PROSITE" id="PS51141">
    <property type="entry name" value="ZF_SBP"/>
    <property type="match status" value="1"/>
</dbReference>
<evidence type="ECO:0000259" key="11">
    <source>
        <dbReference type="PROSITE" id="PS51141"/>
    </source>
</evidence>
<evidence type="ECO:0000313" key="12">
    <source>
        <dbReference type="EMBL" id="DAD38421.1"/>
    </source>
</evidence>
<dbReference type="PANTHER" id="PTHR31251:SF86">
    <property type="entry name" value="SQUAMOSA PROMOTER-BINDING-LIKE PROTEIN 1"/>
    <property type="match status" value="1"/>
</dbReference>
<evidence type="ECO:0000256" key="1">
    <source>
        <dbReference type="ARBA" id="ARBA00004123"/>
    </source>
</evidence>
<dbReference type="EMBL" id="DUZY01000004">
    <property type="protein sequence ID" value="DAD38421.1"/>
    <property type="molecule type" value="Genomic_DNA"/>
</dbReference>
<gene>
    <name evidence="12" type="ORF">HUJ06_009062</name>
</gene>
<evidence type="ECO:0000313" key="13">
    <source>
        <dbReference type="Proteomes" id="UP000607653"/>
    </source>
</evidence>
<dbReference type="InterPro" id="IPR044817">
    <property type="entry name" value="SBP-like"/>
</dbReference>
<comment type="subcellular location">
    <subcellularLocation>
        <location evidence="1">Nucleus</location>
    </subcellularLocation>
</comment>
<dbReference type="GO" id="GO:0003677">
    <property type="term" value="F:DNA binding"/>
    <property type="evidence" value="ECO:0007669"/>
    <property type="project" value="UniProtKB-KW"/>
</dbReference>
<evidence type="ECO:0000256" key="4">
    <source>
        <dbReference type="ARBA" id="ARBA00022833"/>
    </source>
</evidence>
<dbReference type="Pfam" id="PF26102">
    <property type="entry name" value="Ig_SPL7"/>
    <property type="match status" value="1"/>
</dbReference>
<dbReference type="Proteomes" id="UP000607653">
    <property type="component" value="Unassembled WGS sequence"/>
</dbReference>
<dbReference type="InterPro" id="IPR036770">
    <property type="entry name" value="Ankyrin_rpt-contain_sf"/>
</dbReference>
<feature type="compositionally biased region" description="Polar residues" evidence="10">
    <location>
        <begin position="449"/>
        <end position="464"/>
    </location>
</feature>
<feature type="compositionally biased region" description="Low complexity" evidence="10">
    <location>
        <begin position="465"/>
        <end position="481"/>
    </location>
</feature>
<feature type="region of interest" description="Disordered" evidence="10">
    <location>
        <begin position="225"/>
        <end position="247"/>
    </location>
</feature>
<dbReference type="FunFam" id="4.10.1100.10:FF:000001">
    <property type="entry name" value="Squamosa promoter-binding-like protein 14"/>
    <property type="match status" value="1"/>
</dbReference>
<keyword evidence="4" id="KW-0862">Zinc</keyword>
<protein>
    <recommendedName>
        <fullName evidence="11">SBP-type domain-containing protein</fullName>
    </recommendedName>
</protein>
<dbReference type="AlphaFoldDB" id="A0A822Z422"/>
<dbReference type="Gene3D" id="4.10.1100.10">
    <property type="entry name" value="Transcription factor, SBP-box domain"/>
    <property type="match status" value="1"/>
</dbReference>
<keyword evidence="3 9" id="KW-0863">Zinc-finger</keyword>
<dbReference type="InterPro" id="IPR004333">
    <property type="entry name" value="SBP_dom"/>
</dbReference>
<evidence type="ECO:0000256" key="7">
    <source>
        <dbReference type="ARBA" id="ARBA00023163"/>
    </source>
</evidence>
<feature type="domain" description="SBP-type" evidence="11">
    <location>
        <begin position="158"/>
        <end position="235"/>
    </location>
</feature>
<proteinExistence type="predicted"/>
<dbReference type="Gene3D" id="1.25.40.20">
    <property type="entry name" value="Ankyrin repeat-containing domain"/>
    <property type="match status" value="1"/>
</dbReference>
<evidence type="ECO:0000256" key="5">
    <source>
        <dbReference type="ARBA" id="ARBA00023015"/>
    </source>
</evidence>
<keyword evidence="13" id="KW-1185">Reference proteome</keyword>
<keyword evidence="2" id="KW-0479">Metal-binding</keyword>
<sequence>METKIGGDFHHFYGPSASDFMLKEKDLLGVGKKSLEWDLNDWRWDGDLFIANPLNSVPSDCRSRQLFPGSSGIPTAGGSSNSSSSCSDEINPGSDKGNRELEKKRRVIVVENEDLNDEVGSLTLKLGGHGYPVVEGDISNWDGKNGKKTKLLGTTSNRAVCQVVGCGADLSNAKDYHRRHKVCDMHSKASKALVSNVMQRFCQQCSRFHVLQEFDEGKRSCRRRLAGHNRRRRKTHPDAAANGSSLSDDRASSYLLISLLRILSNMHSNSSDQTKDQDLLSHLFRSLANIAGTLDGRNISGLLRESQDLLNVATSVGTSSEKVSPPLVNGIESTVPVGSTSKINRNGAEGPEVRPLDQFFSASAADLPQKGMTTADVRVGTLQAGSLPKSTTVIPIKDSHLAKAEVTQSTVGRIKLNNIDLNNIYNDSQDCIEDMEGSQAPVVDFPSWMQQDSHQSSPPQASGNSDSVSAQSPSSSSGDTQSRTDRIVFKLFGKDPNDFPLVLRAQILDWLSHSPTDMESYIRPGCIILTVYLRLPNSTWEDICCDLSLCLRRLLDASDDTFWTTGWVYTRVQHQIAFVYNGQIVLNTSLPLKNHSHCRISSIAPIAVSSFEKAEFIVKGLNLSWPTTRLLCAVDGKYLVQEATHDLVEATETSKEYDEIQCLRFHCSLPDVIGRGFIEVEDHGLSSSFFPFIVAEQDVCSEIRMLEGVIEAAECENGVQGGGGKIEAKNQALDFIHEMGWLLHRTHVRSRLGHMDPNLDAFSFRRFRWIMEFSIDHGWCAVVKKLLDIVFKGNVDVDEHPSVEFALSEMGILHRAVRRNCRPLVELLLRYKPEKVSDEAGSEHNQQGGRANDGFLFRPDAIGPAGLTPLHAAASRDGNENVLDALTDDPGMVGVEAWKSARDSTGFTPEDYARLRGHYSYIHLVYKKVKKPEAGHVVLDIPGIISECTNNQKQIDGLELAKETRFHIDKTKLGMIRRHCKICDQQLTYSSTSRSLVYKPAMLSMVAIAAVCVCVALLFKSSPEVLCVFPPFRWELLDYGPMSSRCSRNNLSINQKKVHT</sequence>
<feature type="region of interest" description="Disordered" evidence="10">
    <location>
        <begin position="65"/>
        <end position="99"/>
    </location>
</feature>
<feature type="region of interest" description="Disordered" evidence="10">
    <location>
        <begin position="449"/>
        <end position="482"/>
    </location>
</feature>
<organism evidence="12 13">
    <name type="scientific">Nelumbo nucifera</name>
    <name type="common">Sacred lotus</name>
    <dbReference type="NCBI Taxonomy" id="4432"/>
    <lineage>
        <taxon>Eukaryota</taxon>
        <taxon>Viridiplantae</taxon>
        <taxon>Streptophyta</taxon>
        <taxon>Embryophyta</taxon>
        <taxon>Tracheophyta</taxon>
        <taxon>Spermatophyta</taxon>
        <taxon>Magnoliopsida</taxon>
        <taxon>Proteales</taxon>
        <taxon>Nelumbonaceae</taxon>
        <taxon>Nelumbo</taxon>
    </lineage>
</organism>
<dbReference type="Pfam" id="PF03110">
    <property type="entry name" value="SBP"/>
    <property type="match status" value="1"/>
</dbReference>